<evidence type="ECO:0000313" key="1">
    <source>
        <dbReference type="EMBL" id="RGE84581.1"/>
    </source>
</evidence>
<protein>
    <submittedName>
        <fullName evidence="1">Uncharacterized protein</fullName>
    </submittedName>
</protein>
<evidence type="ECO:0000313" key="2">
    <source>
        <dbReference type="Proteomes" id="UP000261080"/>
    </source>
</evidence>
<reference evidence="1 2" key="1">
    <citation type="submission" date="2018-08" db="EMBL/GenBank/DDBJ databases">
        <title>A genome reference for cultivated species of the human gut microbiota.</title>
        <authorList>
            <person name="Zou Y."/>
            <person name="Xue W."/>
            <person name="Luo G."/>
        </authorList>
    </citation>
    <scope>NUCLEOTIDE SEQUENCE [LARGE SCALE GENOMIC DNA]</scope>
    <source>
        <strain evidence="1 2">AF37-2AT</strain>
    </source>
</reference>
<organism evidence="1 2">
    <name type="scientific">Sellimonas intestinalis</name>
    <dbReference type="NCBI Taxonomy" id="1653434"/>
    <lineage>
        <taxon>Bacteria</taxon>
        <taxon>Bacillati</taxon>
        <taxon>Bacillota</taxon>
        <taxon>Clostridia</taxon>
        <taxon>Lachnospirales</taxon>
        <taxon>Lachnospiraceae</taxon>
        <taxon>Sellimonas</taxon>
    </lineage>
</organism>
<dbReference type="Proteomes" id="UP000261080">
    <property type="component" value="Unassembled WGS sequence"/>
</dbReference>
<name>A0A3E3JZ09_9FIRM</name>
<dbReference type="RefSeq" id="WP_062305025.1">
    <property type="nucleotide sequence ID" value="NZ_JBKUMW010000003.1"/>
</dbReference>
<accession>A0A3E3JZ09</accession>
<sequence length="97" mass="11621">MSTRDTYLKDYGLTYEDGRRIVAYCRKARDYDQRLILQAAQEVYPEIAPYLFLNLTTGLGYDRMGNIQMQRKDFQGYRRKTIETYNRYMILNGKQIV</sequence>
<dbReference type="EMBL" id="QVLX01000014">
    <property type="protein sequence ID" value="RGE84581.1"/>
    <property type="molecule type" value="Genomic_DNA"/>
</dbReference>
<keyword evidence="2" id="KW-1185">Reference proteome</keyword>
<proteinExistence type="predicted"/>
<gene>
    <name evidence="1" type="ORF">DW016_15005</name>
</gene>
<comment type="caution">
    <text evidence="1">The sequence shown here is derived from an EMBL/GenBank/DDBJ whole genome shotgun (WGS) entry which is preliminary data.</text>
</comment>
<dbReference type="AlphaFoldDB" id="A0A3E3JZ09"/>